<dbReference type="EMBL" id="JAKRVX010000010">
    <property type="protein sequence ID" value="MCL9818316.1"/>
    <property type="molecule type" value="Genomic_DNA"/>
</dbReference>
<evidence type="ECO:0000313" key="1">
    <source>
        <dbReference type="EMBL" id="MCL9818316.1"/>
    </source>
</evidence>
<proteinExistence type="predicted"/>
<name>A0AAE3G052_9EURY</name>
<sequence>MTGSEDTVIKQALPLLMLKASDGQIDGTTRFQKLVFLAQKGDIESIDSFPEKYQYEYEAHNYGPYSKELDEILKAYIEEGIVSKQSVPTYSGNTKIVYELDRPDILDGINIDKINKMKQISEEISSEFGDTPLFDLMDYVYDRYEEYTVNSVYR</sequence>
<dbReference type="Proteomes" id="UP001203207">
    <property type="component" value="Unassembled WGS sequence"/>
</dbReference>
<reference evidence="1" key="1">
    <citation type="journal article" date="2022" name="Syst. Appl. Microbiol.">
        <title>Natronocalculus amylovorans gen. nov., sp. nov., and Natranaeroarchaeum aerophilus sp. nov., dominant culturable amylolytic natronoarchaea from hypersaline soda lakes in southwestern Siberia.</title>
        <authorList>
            <person name="Sorokin D.Y."/>
            <person name="Elcheninov A.G."/>
            <person name="Khizhniak T.V."/>
            <person name="Koenen M."/>
            <person name="Bale N.J."/>
            <person name="Damste J.S.S."/>
            <person name="Kublanov I.V."/>
        </authorList>
    </citation>
    <scope>NUCLEOTIDE SEQUENCE</scope>
    <source>
        <strain evidence="1">AArc-St2</strain>
    </source>
</reference>
<dbReference type="RefSeq" id="WP_250585996.1">
    <property type="nucleotide sequence ID" value="NZ_JAKRVX010000010.1"/>
</dbReference>
<evidence type="ECO:0000313" key="2">
    <source>
        <dbReference type="Proteomes" id="UP001203207"/>
    </source>
</evidence>
<geneLocation type="plasmid" evidence="1">
    <name>pAArc-St2</name>
</geneLocation>
<protein>
    <submittedName>
        <fullName evidence="1">SocA family protein</fullName>
    </submittedName>
</protein>
<keyword evidence="1" id="KW-0614">Plasmid</keyword>
<organism evidence="1 2">
    <name type="scientific">Natronocalculus amylovorans</name>
    <dbReference type="NCBI Taxonomy" id="2917812"/>
    <lineage>
        <taxon>Archaea</taxon>
        <taxon>Methanobacteriati</taxon>
        <taxon>Methanobacteriota</taxon>
        <taxon>Stenosarchaea group</taxon>
        <taxon>Halobacteria</taxon>
        <taxon>Halobacteriales</taxon>
        <taxon>Haloferacaceae</taxon>
        <taxon>Natronocalculus</taxon>
    </lineage>
</organism>
<accession>A0AAE3G052</accession>
<gene>
    <name evidence="1" type="ORF">AArcSt2_15345</name>
</gene>
<comment type="caution">
    <text evidence="1">The sequence shown here is derived from an EMBL/GenBank/DDBJ whole genome shotgun (WGS) entry which is preliminary data.</text>
</comment>
<keyword evidence="2" id="KW-1185">Reference proteome</keyword>
<dbReference type="AlphaFoldDB" id="A0AAE3G052"/>
<reference evidence="1" key="2">
    <citation type="submission" date="2022-02" db="EMBL/GenBank/DDBJ databases">
        <authorList>
            <person name="Elcheninov A.G."/>
            <person name="Sorokin D.Y."/>
            <person name="Kublanov I.V."/>
        </authorList>
    </citation>
    <scope>NUCLEOTIDE SEQUENCE</scope>
    <source>
        <strain evidence="1">AArc-St2</strain>
        <plasmid evidence="1">pAArc-St2</plasmid>
    </source>
</reference>